<dbReference type="InterPro" id="IPR043010">
    <property type="entry name" value="Phenol_hydroxylase_sf"/>
</dbReference>
<organism evidence="1 2">
    <name type="scientific">Rhizorhabdus wittichii</name>
    <dbReference type="NCBI Taxonomy" id="160791"/>
    <lineage>
        <taxon>Bacteria</taxon>
        <taxon>Pseudomonadati</taxon>
        <taxon>Pseudomonadota</taxon>
        <taxon>Alphaproteobacteria</taxon>
        <taxon>Sphingomonadales</taxon>
        <taxon>Sphingomonadaceae</taxon>
        <taxon>Rhizorhabdus</taxon>
    </lineage>
</organism>
<evidence type="ECO:0000313" key="1">
    <source>
        <dbReference type="EMBL" id="QTH24795.1"/>
    </source>
</evidence>
<dbReference type="Proteomes" id="UP000664914">
    <property type="component" value="Plasmid pIBU218"/>
</dbReference>
<dbReference type="EMBL" id="CP059320">
    <property type="protein sequence ID" value="QTH24795.1"/>
    <property type="molecule type" value="Genomic_DNA"/>
</dbReference>
<proteinExistence type="predicted"/>
<dbReference type="RefSeq" id="WP_208634511.1">
    <property type="nucleotide sequence ID" value="NZ_CP059320.1"/>
</dbReference>
<dbReference type="GO" id="GO:0018662">
    <property type="term" value="F:phenol 2-monooxygenase activity"/>
    <property type="evidence" value="ECO:0007669"/>
    <property type="project" value="InterPro"/>
</dbReference>
<keyword evidence="1" id="KW-0614">Plasmid</keyword>
<gene>
    <name evidence="1" type="ORF">HRJ34_28410</name>
</gene>
<dbReference type="Gene3D" id="3.10.20.560">
    <property type="entry name" value="Phenol hydroxylase"/>
    <property type="match status" value="1"/>
</dbReference>
<evidence type="ECO:0000313" key="2">
    <source>
        <dbReference type="Proteomes" id="UP000664914"/>
    </source>
</evidence>
<reference evidence="1" key="2">
    <citation type="submission" date="2021-04" db="EMBL/GenBank/DDBJ databases">
        <title>Isolation and genomic analysis of the ibuprofen-degrading bacterium Sphingomonas strain MPO218.</title>
        <authorList>
            <person name="Aulestia M."/>
            <person name="Flores A."/>
            <person name="Mangas E.L."/>
            <person name="Perez-Pulido A.J."/>
            <person name="Santero E."/>
            <person name="Camacho E.M."/>
        </authorList>
    </citation>
    <scope>NUCLEOTIDE SEQUENCE</scope>
    <source>
        <strain evidence="1">MPO218</strain>
        <plasmid evidence="1">pIBU218</plasmid>
    </source>
</reference>
<reference evidence="1" key="1">
    <citation type="submission" date="2020-07" db="EMBL/GenBank/DDBJ databases">
        <authorList>
            <person name="Camacho E."/>
        </authorList>
    </citation>
    <scope>NUCLEOTIDE SEQUENCE</scope>
    <source>
        <strain evidence="1">MPO218</strain>
        <plasmid evidence="1">pIBU218</plasmid>
    </source>
</reference>
<geneLocation type="plasmid" evidence="1 2">
    <name>pIBU218</name>
</geneLocation>
<dbReference type="InterPro" id="IPR006756">
    <property type="entry name" value="Phenol_hydroxylase"/>
</dbReference>
<dbReference type="AlphaFoldDB" id="A0A975HGS9"/>
<protein>
    <submittedName>
        <fullName evidence="1">Phenol hydroxylase</fullName>
    </submittedName>
</protein>
<accession>A0A975HGS9</accession>
<dbReference type="Pfam" id="PF04663">
    <property type="entry name" value="Phenol_monoox"/>
    <property type="match status" value="1"/>
</dbReference>
<name>A0A975HGS9_9SPHN</name>
<sequence length="118" mass="13443">MSVKAIGTYKFPSRDREEIFGDNIITYFSWEQHLLFAAPFLLFTPRVVTFGQLIEDRVKPLLAPDPQAGEIDWNGIEWLNGNEPFKPDFAATLEANGIGHKDHIRMITPFPSALFPRP</sequence>